<dbReference type="PRINTS" id="PR00097">
    <property type="entry name" value="ANTSNTHASEII"/>
</dbReference>
<dbReference type="PRINTS" id="PR00096">
    <property type="entry name" value="GATASE"/>
</dbReference>
<dbReference type="GO" id="GO:0005829">
    <property type="term" value="C:cytosol"/>
    <property type="evidence" value="ECO:0007669"/>
    <property type="project" value="TreeGrafter"/>
</dbReference>
<reference evidence="3 4" key="1">
    <citation type="submission" date="2015-11" db="EMBL/GenBank/DDBJ databases">
        <title>Description and complete genome sequence of a novel strain predominating in hypersaline microbial mats and representing a new family of the Bacteriodetes phylum.</title>
        <authorList>
            <person name="Spring S."/>
            <person name="Bunk B."/>
            <person name="Sproer C."/>
            <person name="Klenk H.-P."/>
        </authorList>
    </citation>
    <scope>NUCLEOTIDE SEQUENCE [LARGE SCALE GENOMIC DNA]</scope>
    <source>
        <strain evidence="3 4">L21-Spi-D4</strain>
    </source>
</reference>
<evidence type="ECO:0000256" key="1">
    <source>
        <dbReference type="ARBA" id="ARBA00022962"/>
    </source>
</evidence>
<organism evidence="3 4">
    <name type="scientific">Salinivirga cyanobacteriivorans</name>
    <dbReference type="NCBI Taxonomy" id="1307839"/>
    <lineage>
        <taxon>Bacteria</taxon>
        <taxon>Pseudomonadati</taxon>
        <taxon>Bacteroidota</taxon>
        <taxon>Bacteroidia</taxon>
        <taxon>Bacteroidales</taxon>
        <taxon>Salinivirgaceae</taxon>
        <taxon>Salinivirga</taxon>
    </lineage>
</organism>
<keyword evidence="1" id="KW-0315">Glutamine amidotransferase</keyword>
<dbReference type="EC" id="6.3.5.2" evidence="3"/>
<dbReference type="PROSITE" id="PS51273">
    <property type="entry name" value="GATASE_TYPE_1"/>
    <property type="match status" value="1"/>
</dbReference>
<protein>
    <submittedName>
        <fullName evidence="3">GMP synthase (Glutamine-hydrolyzing)</fullName>
        <ecNumber evidence="3">6.3.5.2</ecNumber>
    </submittedName>
</protein>
<dbReference type="InterPro" id="IPR050472">
    <property type="entry name" value="Anth_synth/Amidotransfase"/>
</dbReference>
<dbReference type="SUPFAM" id="SSF52317">
    <property type="entry name" value="Class I glutamine amidotransferase-like"/>
    <property type="match status" value="1"/>
</dbReference>
<dbReference type="Pfam" id="PF00117">
    <property type="entry name" value="GATase"/>
    <property type="match status" value="1"/>
</dbReference>
<gene>
    <name evidence="3" type="primary">guaA_2</name>
    <name evidence="3" type="ORF">L21SP5_01692</name>
</gene>
<dbReference type="AlphaFoldDB" id="A0A0S2HZA1"/>
<dbReference type="InterPro" id="IPR029062">
    <property type="entry name" value="Class_I_gatase-like"/>
</dbReference>
<dbReference type="OrthoDB" id="9813383at2"/>
<evidence type="ECO:0000259" key="2">
    <source>
        <dbReference type="Pfam" id="PF00117"/>
    </source>
</evidence>
<feature type="domain" description="Glutamine amidotransferase" evidence="2">
    <location>
        <begin position="3"/>
        <end position="186"/>
    </location>
</feature>
<sequence length="192" mass="21752">MLLIIDNQSAFIKKYKRQYLAEQDFDYVFFDHNQPITLSSKTKIKGIILSGGKGNPFEPLNLTSNFVAMMNFNVPILGFCLGHEIIAVAHRGRIKKMPEYHGKKEMVTITKPEDPIFTGLEKTEILLVKRHSFFVAELPDSFESLASSDTCDTEIIKHKSKPIYGFQSHPEVSGPEGIVMVNNFLRMCKIIA</sequence>
<dbReference type="GO" id="GO:0003922">
    <property type="term" value="F:GMP synthase (glutamine-hydrolyzing) activity"/>
    <property type="evidence" value="ECO:0007669"/>
    <property type="project" value="UniProtKB-EC"/>
</dbReference>
<dbReference type="GO" id="GO:0004049">
    <property type="term" value="F:anthranilate synthase activity"/>
    <property type="evidence" value="ECO:0007669"/>
    <property type="project" value="TreeGrafter"/>
</dbReference>
<dbReference type="InterPro" id="IPR017926">
    <property type="entry name" value="GATASE"/>
</dbReference>
<dbReference type="Gene3D" id="3.40.50.880">
    <property type="match status" value="1"/>
</dbReference>
<keyword evidence="3" id="KW-0436">Ligase</keyword>
<dbReference type="Proteomes" id="UP000064893">
    <property type="component" value="Chromosome"/>
</dbReference>
<keyword evidence="4" id="KW-1185">Reference proteome</keyword>
<evidence type="ECO:0000313" key="3">
    <source>
        <dbReference type="EMBL" id="ALO15334.1"/>
    </source>
</evidence>
<dbReference type="RefSeq" id="WP_057952800.1">
    <property type="nucleotide sequence ID" value="NZ_CP013118.1"/>
</dbReference>
<dbReference type="STRING" id="1307839.L21SP5_01692"/>
<dbReference type="KEGG" id="blq:L21SP5_01692"/>
<dbReference type="PRINTS" id="PR00099">
    <property type="entry name" value="CPSGATASE"/>
</dbReference>
<proteinExistence type="predicted"/>
<dbReference type="EMBL" id="CP013118">
    <property type="protein sequence ID" value="ALO15334.1"/>
    <property type="molecule type" value="Genomic_DNA"/>
</dbReference>
<dbReference type="PANTHER" id="PTHR43418">
    <property type="entry name" value="MULTIFUNCTIONAL TRYPTOPHAN BIOSYNTHESIS PROTEIN-RELATED"/>
    <property type="match status" value="1"/>
</dbReference>
<name>A0A0S2HZA1_9BACT</name>
<accession>A0A0S2HZA1</accession>
<evidence type="ECO:0000313" key="4">
    <source>
        <dbReference type="Proteomes" id="UP000064893"/>
    </source>
</evidence>
<dbReference type="GO" id="GO:0000162">
    <property type="term" value="P:L-tryptophan biosynthetic process"/>
    <property type="evidence" value="ECO:0007669"/>
    <property type="project" value="TreeGrafter"/>
</dbReference>
<dbReference type="PANTHER" id="PTHR43418:SF8">
    <property type="entry name" value="SYNTHASE COMPONENT II, PUTATIVE-RELATED"/>
    <property type="match status" value="1"/>
</dbReference>